<organism evidence="1 2">
    <name type="scientific">Sutcliffiella rhizosphaerae</name>
    <dbReference type="NCBI Taxonomy" id="2880967"/>
    <lineage>
        <taxon>Bacteria</taxon>
        <taxon>Bacillati</taxon>
        <taxon>Bacillota</taxon>
        <taxon>Bacilli</taxon>
        <taxon>Bacillales</taxon>
        <taxon>Bacillaceae</taxon>
        <taxon>Sutcliffiella</taxon>
    </lineage>
</organism>
<dbReference type="Pfam" id="PF08958">
    <property type="entry name" value="DUF1871"/>
    <property type="match status" value="1"/>
</dbReference>
<protein>
    <recommendedName>
        <fullName evidence="3">DUF1871 family protein</fullName>
    </recommendedName>
</protein>
<comment type="caution">
    <text evidence="1">The sequence shown here is derived from an EMBL/GenBank/DDBJ whole genome shotgun (WGS) entry which is preliminary data.</text>
</comment>
<dbReference type="Proteomes" id="UP000789833">
    <property type="component" value="Unassembled WGS sequence"/>
</dbReference>
<dbReference type="SUPFAM" id="SSF116922">
    <property type="entry name" value="YugE-like"/>
    <property type="match status" value="1"/>
</dbReference>
<gene>
    <name evidence="1" type="ORF">BACCIP111883_02393</name>
</gene>
<proteinExistence type="predicted"/>
<dbReference type="InterPro" id="IPR023162">
    <property type="entry name" value="Apc36109-like_dom_sf"/>
</dbReference>
<evidence type="ECO:0000313" key="1">
    <source>
        <dbReference type="EMBL" id="CAG9621620.1"/>
    </source>
</evidence>
<name>A0ABM8YNX4_9BACI</name>
<dbReference type="Gene3D" id="1.10.340.20">
    <property type="entry name" value="Apc36109-like domain"/>
    <property type="match status" value="1"/>
</dbReference>
<sequence>MELSTKKRLIEVTKTIVNDWDPLDFLALGAHEDKYIKEVCQIIKYIEDCQSVEELAVQIKTVFDNSFSTDLSPITCLQVAVMVWEEIR</sequence>
<evidence type="ECO:0008006" key="3">
    <source>
        <dbReference type="Google" id="ProtNLM"/>
    </source>
</evidence>
<keyword evidence="2" id="KW-1185">Reference proteome</keyword>
<dbReference type="EMBL" id="CAKJTJ010000012">
    <property type="protein sequence ID" value="CAG9621620.1"/>
    <property type="molecule type" value="Genomic_DNA"/>
</dbReference>
<dbReference type="RefSeq" id="WP_230501506.1">
    <property type="nucleotide sequence ID" value="NZ_CAKJTJ010000012.1"/>
</dbReference>
<accession>A0ABM8YNX4</accession>
<evidence type="ECO:0000313" key="2">
    <source>
        <dbReference type="Proteomes" id="UP000789833"/>
    </source>
</evidence>
<reference evidence="1 2" key="1">
    <citation type="submission" date="2021-10" db="EMBL/GenBank/DDBJ databases">
        <authorList>
            <person name="Criscuolo A."/>
        </authorList>
    </citation>
    <scope>NUCLEOTIDE SEQUENCE [LARGE SCALE GENOMIC DNA]</scope>
    <source>
        <strain evidence="2">CIP 111883</strain>
    </source>
</reference>
<dbReference type="InterPro" id="IPR015053">
    <property type="entry name" value="DUF1871"/>
</dbReference>